<dbReference type="EMBL" id="BFEA01000172">
    <property type="protein sequence ID" value="GBG72810.1"/>
    <property type="molecule type" value="Genomic_DNA"/>
</dbReference>
<evidence type="ECO:0000313" key="3">
    <source>
        <dbReference type="Proteomes" id="UP000265515"/>
    </source>
</evidence>
<name>A0A388KRW6_CHABU</name>
<dbReference type="PANTHER" id="PTHR47367">
    <property type="entry name" value="AUXIN-REGULATED PROTEIN-LIKE"/>
    <property type="match status" value="1"/>
</dbReference>
<dbReference type="Gramene" id="GBG72810">
    <property type="protein sequence ID" value="GBG72810"/>
    <property type="gene ID" value="CBR_g12377"/>
</dbReference>
<dbReference type="Pfam" id="PF00620">
    <property type="entry name" value="RhoGAP"/>
    <property type="match status" value="1"/>
</dbReference>
<dbReference type="STRING" id="69332.A0A388KRW6"/>
<dbReference type="InterPro" id="IPR000198">
    <property type="entry name" value="RhoGAP_dom"/>
</dbReference>
<organism evidence="2 3">
    <name type="scientific">Chara braunii</name>
    <name type="common">Braun's stonewort</name>
    <dbReference type="NCBI Taxonomy" id="69332"/>
    <lineage>
        <taxon>Eukaryota</taxon>
        <taxon>Viridiplantae</taxon>
        <taxon>Streptophyta</taxon>
        <taxon>Charophyceae</taxon>
        <taxon>Charales</taxon>
        <taxon>Characeae</taxon>
        <taxon>Chara</taxon>
    </lineage>
</organism>
<dbReference type="PROSITE" id="PS50238">
    <property type="entry name" value="RHOGAP"/>
    <property type="match status" value="1"/>
</dbReference>
<dbReference type="SMART" id="SM00324">
    <property type="entry name" value="RhoGAP"/>
    <property type="match status" value="1"/>
</dbReference>
<dbReference type="OrthoDB" id="19923at2759"/>
<dbReference type="CDD" id="cd00159">
    <property type="entry name" value="RhoGAP"/>
    <property type="match status" value="1"/>
</dbReference>
<dbReference type="AlphaFoldDB" id="A0A388KRW6"/>
<keyword evidence="3" id="KW-1185">Reference proteome</keyword>
<reference evidence="2 3" key="1">
    <citation type="journal article" date="2018" name="Cell">
        <title>The Chara Genome: Secondary Complexity and Implications for Plant Terrestrialization.</title>
        <authorList>
            <person name="Nishiyama T."/>
            <person name="Sakayama H."/>
            <person name="Vries J.D."/>
            <person name="Buschmann H."/>
            <person name="Saint-Marcoux D."/>
            <person name="Ullrich K.K."/>
            <person name="Haas F.B."/>
            <person name="Vanderstraeten L."/>
            <person name="Becker D."/>
            <person name="Lang D."/>
            <person name="Vosolsobe S."/>
            <person name="Rombauts S."/>
            <person name="Wilhelmsson P.K.I."/>
            <person name="Janitza P."/>
            <person name="Kern R."/>
            <person name="Heyl A."/>
            <person name="Rumpler F."/>
            <person name="Villalobos L.I.A.C."/>
            <person name="Clay J.M."/>
            <person name="Skokan R."/>
            <person name="Toyoda A."/>
            <person name="Suzuki Y."/>
            <person name="Kagoshima H."/>
            <person name="Schijlen E."/>
            <person name="Tajeshwar N."/>
            <person name="Catarino B."/>
            <person name="Hetherington A.J."/>
            <person name="Saltykova A."/>
            <person name="Bonnot C."/>
            <person name="Breuninger H."/>
            <person name="Symeonidi A."/>
            <person name="Radhakrishnan G.V."/>
            <person name="Van Nieuwerburgh F."/>
            <person name="Deforce D."/>
            <person name="Chang C."/>
            <person name="Karol K.G."/>
            <person name="Hedrich R."/>
            <person name="Ulvskov P."/>
            <person name="Glockner G."/>
            <person name="Delwiche C.F."/>
            <person name="Petrasek J."/>
            <person name="Van de Peer Y."/>
            <person name="Friml J."/>
            <person name="Beilby M."/>
            <person name="Dolan L."/>
            <person name="Kohara Y."/>
            <person name="Sugano S."/>
            <person name="Fujiyama A."/>
            <person name="Delaux P.-M."/>
            <person name="Quint M."/>
            <person name="TheiBen G."/>
            <person name="Hagemann M."/>
            <person name="Harholt J."/>
            <person name="Dunand C."/>
            <person name="Zachgo S."/>
            <person name="Langdale J."/>
            <person name="Maumus F."/>
            <person name="Straeten D.V.D."/>
            <person name="Gould S.B."/>
            <person name="Rensing S.A."/>
        </authorList>
    </citation>
    <scope>NUCLEOTIDE SEQUENCE [LARGE SCALE GENOMIC DNA]</scope>
    <source>
        <strain evidence="2 3">S276</strain>
    </source>
</reference>
<dbReference type="Proteomes" id="UP000265515">
    <property type="component" value="Unassembled WGS sequence"/>
</dbReference>
<gene>
    <name evidence="2" type="ORF">CBR_g12377</name>
</gene>
<dbReference type="GO" id="GO:0007165">
    <property type="term" value="P:signal transduction"/>
    <property type="evidence" value="ECO:0007669"/>
    <property type="project" value="InterPro"/>
</dbReference>
<sequence>MKSNWQSMRESWVSKVKPTVQAKLSAAAEVAQESGSRLRKGMIETKETLSVKTSQAARKAAESSKQALEKLEMLDWRNRGMMYKGVFGVPLEVTTQRQGGGRLVPRIIIKCVDFLIVSGLTYEYLFKDEGSPRDLQALVDAFNQDREASIPPGTSPATVGALIKHYFSVLPEPVLTWALYDDIVDAHGSSFRRLREIMGALPPANRATLECITALLLRVSKKSSLNKMDAHRLAIEFAPVLLWPKPTAGASISRRGATQAAENNGMAASLTAIFRAVQLNGDDTRKDHPEDGDDYPAQIPLEDEPSSAEFSVIAAVQTLIERHDVIFADAAEEIWRSMGV</sequence>
<dbReference type="SUPFAM" id="SSF48350">
    <property type="entry name" value="GTPase activation domain, GAP"/>
    <property type="match status" value="1"/>
</dbReference>
<protein>
    <recommendedName>
        <fullName evidence="1">Rho-GAP domain-containing protein</fullName>
    </recommendedName>
</protein>
<proteinExistence type="predicted"/>
<dbReference type="Gene3D" id="1.10.555.10">
    <property type="entry name" value="Rho GTPase activation protein"/>
    <property type="match status" value="1"/>
</dbReference>
<dbReference type="InterPro" id="IPR008936">
    <property type="entry name" value="Rho_GTPase_activation_prot"/>
</dbReference>
<comment type="caution">
    <text evidence="2">The sequence shown here is derived from an EMBL/GenBank/DDBJ whole genome shotgun (WGS) entry which is preliminary data.</text>
</comment>
<evidence type="ECO:0000313" key="2">
    <source>
        <dbReference type="EMBL" id="GBG72810.1"/>
    </source>
</evidence>
<feature type="domain" description="Rho-GAP" evidence="1">
    <location>
        <begin position="89"/>
        <end position="274"/>
    </location>
</feature>
<accession>A0A388KRW6</accession>
<evidence type="ECO:0000259" key="1">
    <source>
        <dbReference type="PROSITE" id="PS50238"/>
    </source>
</evidence>
<dbReference type="OMA" id="NTHAISD"/>
<dbReference type="PANTHER" id="PTHR47367:SF1">
    <property type="entry name" value="OS07G0486500 PROTEIN"/>
    <property type="match status" value="1"/>
</dbReference>